<dbReference type="EMBL" id="JH687805">
    <property type="protein sequence ID" value="EJD40177.1"/>
    <property type="molecule type" value="Genomic_DNA"/>
</dbReference>
<evidence type="ECO:0000313" key="2">
    <source>
        <dbReference type="EMBL" id="EJD40177.1"/>
    </source>
</evidence>
<dbReference type="Proteomes" id="UP000006514">
    <property type="component" value="Unassembled WGS sequence"/>
</dbReference>
<organism evidence="2 3">
    <name type="scientific">Auricularia subglabra (strain TFB-10046 / SS5)</name>
    <name type="common">White-rot fungus</name>
    <name type="synonym">Auricularia delicata (strain TFB10046)</name>
    <dbReference type="NCBI Taxonomy" id="717982"/>
    <lineage>
        <taxon>Eukaryota</taxon>
        <taxon>Fungi</taxon>
        <taxon>Dikarya</taxon>
        <taxon>Basidiomycota</taxon>
        <taxon>Agaricomycotina</taxon>
        <taxon>Agaricomycetes</taxon>
        <taxon>Auriculariales</taxon>
        <taxon>Auriculariaceae</taxon>
        <taxon>Auricularia</taxon>
    </lineage>
</organism>
<accession>J0LJJ0</accession>
<proteinExistence type="predicted"/>
<protein>
    <submittedName>
        <fullName evidence="2">Uncharacterized protein</fullName>
    </submittedName>
</protein>
<feature type="region of interest" description="Disordered" evidence="1">
    <location>
        <begin position="1"/>
        <end position="33"/>
    </location>
</feature>
<evidence type="ECO:0000256" key="1">
    <source>
        <dbReference type="SAM" id="MobiDB-lite"/>
    </source>
</evidence>
<gene>
    <name evidence="2" type="ORF">AURDEDRAFT_170757</name>
</gene>
<evidence type="ECO:0000313" key="3">
    <source>
        <dbReference type="Proteomes" id="UP000006514"/>
    </source>
</evidence>
<dbReference type="KEGG" id="adl:AURDEDRAFT_170757"/>
<keyword evidence="3" id="KW-1185">Reference proteome</keyword>
<dbReference type="AlphaFoldDB" id="J0LJJ0"/>
<sequence length="191" mass="20314">MEVLGIPWLAPEPDERGRENDDAPVPESFKSTAPIAVGPSRMKSVGAVLAERQRRVHCHREERMDVWREMRLVINRPVICKPVSTQMLSRVTGSRSGNTCCSMPGDGSSAGLHFDSLRCGSAGASMMSGSVCARITRAGGPGNWGTSYFMASSESLPVLTIDGRIAAFSVMLPIVAPRLQAGGGGWIIGTA</sequence>
<reference evidence="3" key="1">
    <citation type="journal article" date="2012" name="Science">
        <title>The Paleozoic origin of enzymatic lignin decomposition reconstructed from 31 fungal genomes.</title>
        <authorList>
            <person name="Floudas D."/>
            <person name="Binder M."/>
            <person name="Riley R."/>
            <person name="Barry K."/>
            <person name="Blanchette R.A."/>
            <person name="Henrissat B."/>
            <person name="Martinez A.T."/>
            <person name="Otillar R."/>
            <person name="Spatafora J.W."/>
            <person name="Yadav J.S."/>
            <person name="Aerts A."/>
            <person name="Benoit I."/>
            <person name="Boyd A."/>
            <person name="Carlson A."/>
            <person name="Copeland A."/>
            <person name="Coutinho P.M."/>
            <person name="de Vries R.P."/>
            <person name="Ferreira P."/>
            <person name="Findley K."/>
            <person name="Foster B."/>
            <person name="Gaskell J."/>
            <person name="Glotzer D."/>
            <person name="Gorecki P."/>
            <person name="Heitman J."/>
            <person name="Hesse C."/>
            <person name="Hori C."/>
            <person name="Igarashi K."/>
            <person name="Jurgens J.A."/>
            <person name="Kallen N."/>
            <person name="Kersten P."/>
            <person name="Kohler A."/>
            <person name="Kuees U."/>
            <person name="Kumar T.K.A."/>
            <person name="Kuo A."/>
            <person name="LaButti K."/>
            <person name="Larrondo L.F."/>
            <person name="Lindquist E."/>
            <person name="Ling A."/>
            <person name="Lombard V."/>
            <person name="Lucas S."/>
            <person name="Lundell T."/>
            <person name="Martin R."/>
            <person name="McLaughlin D.J."/>
            <person name="Morgenstern I."/>
            <person name="Morin E."/>
            <person name="Murat C."/>
            <person name="Nagy L.G."/>
            <person name="Nolan M."/>
            <person name="Ohm R.A."/>
            <person name="Patyshakuliyeva A."/>
            <person name="Rokas A."/>
            <person name="Ruiz-Duenas F.J."/>
            <person name="Sabat G."/>
            <person name="Salamov A."/>
            <person name="Samejima M."/>
            <person name="Schmutz J."/>
            <person name="Slot J.C."/>
            <person name="St John F."/>
            <person name="Stenlid J."/>
            <person name="Sun H."/>
            <person name="Sun S."/>
            <person name="Syed K."/>
            <person name="Tsang A."/>
            <person name="Wiebenga A."/>
            <person name="Young D."/>
            <person name="Pisabarro A."/>
            <person name="Eastwood D.C."/>
            <person name="Martin F."/>
            <person name="Cullen D."/>
            <person name="Grigoriev I.V."/>
            <person name="Hibbett D.S."/>
        </authorList>
    </citation>
    <scope>NUCLEOTIDE SEQUENCE [LARGE SCALE GENOMIC DNA]</scope>
    <source>
        <strain evidence="3">TFB10046</strain>
    </source>
</reference>
<dbReference type="InParanoid" id="J0LJJ0"/>
<name>J0LJJ0_AURST</name>